<dbReference type="EMBL" id="FUWH01000002">
    <property type="protein sequence ID" value="SJZ46052.1"/>
    <property type="molecule type" value="Genomic_DNA"/>
</dbReference>
<keyword evidence="4" id="KW-1185">Reference proteome</keyword>
<dbReference type="RefSeq" id="WP_078830099.1">
    <property type="nucleotide sequence ID" value="NZ_FUWH01000002.1"/>
</dbReference>
<gene>
    <name evidence="3" type="ORF">SAMN04488132_102122</name>
</gene>
<sequence>MKYLLSFLFFCISHSTLQAQEERLNREDSLAFEKAMSATNNTPPVSMAYSTTLESKADSATRAAMVKTEAVYHQYMFTQRMAIHNWQLLSGKILFFIVTFIVLAGLFLSYLQFRASMGYTKQRLQAAKENANIAAGNLAENLPPSTKFEITKEGIKIDSAVIGLVILTISIVFFFLYLRYVFPIQTPAN</sequence>
<evidence type="ECO:0000313" key="4">
    <source>
        <dbReference type="Proteomes" id="UP000190888"/>
    </source>
</evidence>
<feature type="transmembrane region" description="Helical" evidence="1">
    <location>
        <begin position="93"/>
        <end position="113"/>
    </location>
</feature>
<evidence type="ECO:0000313" key="3">
    <source>
        <dbReference type="EMBL" id="SJZ46052.1"/>
    </source>
</evidence>
<organism evidence="3 4">
    <name type="scientific">Sediminibacterium ginsengisoli</name>
    <dbReference type="NCBI Taxonomy" id="413434"/>
    <lineage>
        <taxon>Bacteria</taxon>
        <taxon>Pseudomonadati</taxon>
        <taxon>Bacteroidota</taxon>
        <taxon>Chitinophagia</taxon>
        <taxon>Chitinophagales</taxon>
        <taxon>Chitinophagaceae</taxon>
        <taxon>Sediminibacterium</taxon>
    </lineage>
</organism>
<feature type="transmembrane region" description="Helical" evidence="1">
    <location>
        <begin position="160"/>
        <end position="182"/>
    </location>
</feature>
<dbReference type="Proteomes" id="UP000190888">
    <property type="component" value="Unassembled WGS sequence"/>
</dbReference>
<feature type="signal peptide" evidence="2">
    <location>
        <begin position="1"/>
        <end position="19"/>
    </location>
</feature>
<evidence type="ECO:0000256" key="2">
    <source>
        <dbReference type="SAM" id="SignalP"/>
    </source>
</evidence>
<evidence type="ECO:0000256" key="1">
    <source>
        <dbReference type="SAM" id="Phobius"/>
    </source>
</evidence>
<keyword evidence="1" id="KW-1133">Transmembrane helix</keyword>
<dbReference type="AlphaFoldDB" id="A0A1T4KUC8"/>
<feature type="chain" id="PRO_5012504486" evidence="2">
    <location>
        <begin position="20"/>
        <end position="189"/>
    </location>
</feature>
<keyword evidence="1" id="KW-0472">Membrane</keyword>
<keyword evidence="1" id="KW-0812">Transmembrane</keyword>
<name>A0A1T4KUC8_9BACT</name>
<protein>
    <submittedName>
        <fullName evidence="3">Uncharacterized protein</fullName>
    </submittedName>
</protein>
<accession>A0A1T4KUC8</accession>
<reference evidence="3 4" key="1">
    <citation type="submission" date="2017-02" db="EMBL/GenBank/DDBJ databases">
        <authorList>
            <person name="Peterson S.W."/>
        </authorList>
    </citation>
    <scope>NUCLEOTIDE SEQUENCE [LARGE SCALE GENOMIC DNA]</scope>
    <source>
        <strain evidence="3 4">DSM 22335</strain>
    </source>
</reference>
<proteinExistence type="predicted"/>
<dbReference type="OrthoDB" id="664987at2"/>
<keyword evidence="2" id="KW-0732">Signal</keyword>
<dbReference type="STRING" id="413434.SAMN04488132_102122"/>